<dbReference type="PANTHER" id="PTHR30523">
    <property type="entry name" value="PHOSPHOENOLPYRUVATE CARBOXYLASE"/>
    <property type="match status" value="1"/>
</dbReference>
<protein>
    <recommendedName>
        <fullName evidence="3">phosphoenolpyruvate carboxylase</fullName>
        <ecNumber evidence="3">4.1.1.31</ecNumber>
    </recommendedName>
</protein>
<evidence type="ECO:0000256" key="8">
    <source>
        <dbReference type="PROSITE-ProRule" id="PRU10111"/>
    </source>
</evidence>
<keyword evidence="5" id="KW-0456">Lyase</keyword>
<evidence type="ECO:0000313" key="11">
    <source>
        <dbReference type="EMBL" id="GLI68913.1"/>
    </source>
</evidence>
<keyword evidence="4" id="KW-0460">Magnesium</keyword>
<keyword evidence="12" id="KW-1185">Reference proteome</keyword>
<comment type="similarity">
    <text evidence="2">Belongs to the PEPCase type 1 family.</text>
</comment>
<keyword evidence="6" id="KW-0120">Carbon dioxide fixation</keyword>
<dbReference type="PRINTS" id="PR00150">
    <property type="entry name" value="PEPCARBXLASE"/>
</dbReference>
<dbReference type="SUPFAM" id="SSF51621">
    <property type="entry name" value="Phosphoenolpyruvate/pyruvate domain"/>
    <property type="match status" value="2"/>
</dbReference>
<evidence type="ECO:0000256" key="4">
    <source>
        <dbReference type="ARBA" id="ARBA00022842"/>
    </source>
</evidence>
<proteinExistence type="inferred from homology"/>
<evidence type="ECO:0000256" key="3">
    <source>
        <dbReference type="ARBA" id="ARBA00012305"/>
    </source>
</evidence>
<accession>A0ABQ5SG59</accession>
<dbReference type="EMBL" id="BSDZ01000080">
    <property type="protein sequence ID" value="GLI68913.1"/>
    <property type="molecule type" value="Genomic_DNA"/>
</dbReference>
<organism evidence="11 12">
    <name type="scientific">Volvox africanus</name>
    <dbReference type="NCBI Taxonomy" id="51714"/>
    <lineage>
        <taxon>Eukaryota</taxon>
        <taxon>Viridiplantae</taxon>
        <taxon>Chlorophyta</taxon>
        <taxon>core chlorophytes</taxon>
        <taxon>Chlorophyceae</taxon>
        <taxon>CS clade</taxon>
        <taxon>Chlamydomonadales</taxon>
        <taxon>Volvocaceae</taxon>
        <taxon>Volvox</taxon>
    </lineage>
</organism>
<evidence type="ECO:0000256" key="1">
    <source>
        <dbReference type="ARBA" id="ARBA00001946"/>
    </source>
</evidence>
<dbReference type="PANTHER" id="PTHR30523:SF6">
    <property type="entry name" value="PHOSPHOENOLPYRUVATE CARBOXYLASE"/>
    <property type="match status" value="1"/>
</dbReference>
<dbReference type="Proteomes" id="UP001165090">
    <property type="component" value="Unassembled WGS sequence"/>
</dbReference>
<reference evidence="11 12" key="1">
    <citation type="journal article" date="2023" name="IScience">
        <title>Expanded male sex-determining region conserved during the evolution of homothallism in the green alga Volvox.</title>
        <authorList>
            <person name="Yamamoto K."/>
            <person name="Matsuzaki R."/>
            <person name="Mahakham W."/>
            <person name="Heman W."/>
            <person name="Sekimoto H."/>
            <person name="Kawachi M."/>
            <person name="Minakuchi Y."/>
            <person name="Toyoda A."/>
            <person name="Nozaki H."/>
        </authorList>
    </citation>
    <scope>NUCLEOTIDE SEQUENCE [LARGE SCALE GENOMIC DNA]</scope>
    <source>
        <strain evidence="11 12">NIES-4468</strain>
    </source>
</reference>
<feature type="active site" evidence="8">
    <location>
        <position position="156"/>
    </location>
</feature>
<evidence type="ECO:0000256" key="2">
    <source>
        <dbReference type="ARBA" id="ARBA00008346"/>
    </source>
</evidence>
<dbReference type="Pfam" id="PF00311">
    <property type="entry name" value="PEPcase"/>
    <property type="match status" value="2"/>
</dbReference>
<dbReference type="InterPro" id="IPR015813">
    <property type="entry name" value="Pyrv/PenolPyrv_kinase-like_dom"/>
</dbReference>
<evidence type="ECO:0000256" key="6">
    <source>
        <dbReference type="ARBA" id="ARBA00023300"/>
    </source>
</evidence>
<dbReference type="Gene3D" id="1.20.1440.90">
    <property type="entry name" value="Phosphoenolpyruvate/pyruvate domain"/>
    <property type="match status" value="2"/>
</dbReference>
<comment type="catalytic activity">
    <reaction evidence="7">
        <text>oxaloacetate + phosphate = phosphoenolpyruvate + hydrogencarbonate</text>
        <dbReference type="Rhea" id="RHEA:28370"/>
        <dbReference type="ChEBI" id="CHEBI:16452"/>
        <dbReference type="ChEBI" id="CHEBI:17544"/>
        <dbReference type="ChEBI" id="CHEBI:43474"/>
        <dbReference type="ChEBI" id="CHEBI:58702"/>
        <dbReference type="EC" id="4.1.1.31"/>
    </reaction>
</comment>
<evidence type="ECO:0000313" key="12">
    <source>
        <dbReference type="Proteomes" id="UP001165090"/>
    </source>
</evidence>
<dbReference type="InterPro" id="IPR018129">
    <property type="entry name" value="PEP_COase_Lys_AS"/>
</dbReference>
<dbReference type="PROSITE" id="PS00781">
    <property type="entry name" value="PEPCASE_1"/>
    <property type="match status" value="1"/>
</dbReference>
<feature type="active site" evidence="9">
    <location>
        <position position="881"/>
    </location>
</feature>
<name>A0ABQ5SG59_9CHLO</name>
<comment type="cofactor">
    <cofactor evidence="1">
        <name>Mg(2+)</name>
        <dbReference type="ChEBI" id="CHEBI:18420"/>
    </cofactor>
</comment>
<sequence length="1215" mass="131967">MTDSTYDFGAVRDDLTPLEDDCKLLGSLLDECLRVEVGEDLFKKIERIRTLAQCASTLSLKGDTDASNMISKRLADELMTLGMEEAVPLTRACGHYLNLSGIAELHHGVRRDRSQREPNANSCENVFSRLITEGVNPEELYQAVSEQQVEIVLTAHPTQVNRRTLQYKHTRIAALLQQHDRSDLTPEERRNIVSELQREVAALWQTDELRRQKPTPLDEARGGLHIVEQSLWAAVPQYMRRLSAALKRHTGHDLPLQATPFKFGSWMGGDRDGNPNVTATVTAHVTALARWMAADLYLREVDTLRFELSMSQCSAAVWRMARHIIMEGHTRKAGVVRAEAAAAANQGAAAAAAHGGSGAAAAAAAAAASIAGLPVSFTRPPQAHHQPRRRTAKGAADEGVGELSGGAGAAFPGGMILGTQPVSSHTAAEVSVPHDLPGQDGVEGGSEFEFSLSRRESESGEAADSSQAPIAYPGANGAITAAAATAGGKTVKVENVLPTVPLVLTGLSPASAAAPLADPGTPDAVPPMTPNTIATPFRAGASEPQFPGGTMAVAPTPEASGAAFASGAAAAAKLTAAGVTADPTAAAARAQNSVDPNLMRRTLMAQRTGTGMMQFVRAHEHPGFHPYRIVLGNVRDRLAATRRRMEDLLSGREPAAGPEGGALWYEDEDELAEPLMACYWSLWECGGGVIADGRLLDLIRRVYTFGMCLMKLDLRQESTRHAEALDAVTTYLGYGSYLEWSEDRKIEWLTKELQGRRPLIPSDMPMTAEVREVLDTFKVAARLGRGSLGAYVISMTKGASDVMAVELLQREARAQVSAELGRTPDESASLRVVPLFETLEDLEAAGDIVTRLFTNPWYRTHLAAAHDNHQEVMLGYSDSGKDAGRLAANWALYKCQEQVVALAKAHSVRLTLFHGRGGTVGRGGGPTHIAIQSQPPGSVEGSFRITEQGEMVQAKFGISGVALSQLETYTTAVLLATLRPPSPPRREEWRSVMEMLSRASCESYRNIVHHNPVFIQYFKRATPEEELGNLNIGSRPARRRQDPSISTLRAIPWIFAWTQNRLILPSWLGIGASLMAAIQQGHLPTLQAMYREWPFFGSTVDLIEMILAKTEPRIAALYESVLVEDSEQKRLGSELRERLARCQAAICKVTGHERLLDNNPTLRKLINMRNPYVDPINILQVEVLRRLRMDPNNQRLRDALLISINGIAAGMRNTG</sequence>
<dbReference type="PROSITE" id="PS00393">
    <property type="entry name" value="PEPCASE_2"/>
    <property type="match status" value="1"/>
</dbReference>
<evidence type="ECO:0000256" key="5">
    <source>
        <dbReference type="ARBA" id="ARBA00023239"/>
    </source>
</evidence>
<dbReference type="EC" id="4.1.1.31" evidence="3"/>
<gene>
    <name evidence="11" type="ORF">VaNZ11_013464</name>
</gene>
<evidence type="ECO:0000256" key="9">
    <source>
        <dbReference type="PROSITE-ProRule" id="PRU10112"/>
    </source>
</evidence>
<dbReference type="InterPro" id="IPR033129">
    <property type="entry name" value="PEPCASE_His_AS"/>
</dbReference>
<dbReference type="InterPro" id="IPR022805">
    <property type="entry name" value="PEP_COase_bac/pln-type"/>
</dbReference>
<comment type="caution">
    <text evidence="11">The sequence shown here is derived from an EMBL/GenBank/DDBJ whole genome shotgun (WGS) entry which is preliminary data.</text>
</comment>
<evidence type="ECO:0000256" key="7">
    <source>
        <dbReference type="ARBA" id="ARBA00048995"/>
    </source>
</evidence>
<feature type="region of interest" description="Disordered" evidence="10">
    <location>
        <begin position="377"/>
        <end position="404"/>
    </location>
</feature>
<feature type="region of interest" description="Disordered" evidence="10">
    <location>
        <begin position="420"/>
        <end position="470"/>
    </location>
</feature>
<dbReference type="HAMAP" id="MF_00595">
    <property type="entry name" value="PEPcase_type1"/>
    <property type="match status" value="1"/>
</dbReference>
<dbReference type="InterPro" id="IPR021135">
    <property type="entry name" value="PEP_COase"/>
</dbReference>
<evidence type="ECO:0000256" key="10">
    <source>
        <dbReference type="SAM" id="MobiDB-lite"/>
    </source>
</evidence>